<organism evidence="2 3">
    <name type="scientific">Meloidogyne graminicola</name>
    <dbReference type="NCBI Taxonomy" id="189291"/>
    <lineage>
        <taxon>Eukaryota</taxon>
        <taxon>Metazoa</taxon>
        <taxon>Ecdysozoa</taxon>
        <taxon>Nematoda</taxon>
        <taxon>Chromadorea</taxon>
        <taxon>Rhabditida</taxon>
        <taxon>Tylenchina</taxon>
        <taxon>Tylenchomorpha</taxon>
        <taxon>Tylenchoidea</taxon>
        <taxon>Meloidogynidae</taxon>
        <taxon>Meloidogyninae</taxon>
        <taxon>Meloidogyne</taxon>
    </lineage>
</organism>
<evidence type="ECO:0000256" key="1">
    <source>
        <dbReference type="SAM" id="MobiDB-lite"/>
    </source>
</evidence>
<feature type="region of interest" description="Disordered" evidence="1">
    <location>
        <begin position="923"/>
        <end position="953"/>
    </location>
</feature>
<proteinExistence type="predicted"/>
<protein>
    <submittedName>
        <fullName evidence="2">Uncharacterized protein</fullName>
    </submittedName>
</protein>
<evidence type="ECO:0000313" key="3">
    <source>
        <dbReference type="Proteomes" id="UP000605970"/>
    </source>
</evidence>
<feature type="compositionally biased region" description="Low complexity" evidence="1">
    <location>
        <begin position="1168"/>
        <end position="1182"/>
    </location>
</feature>
<gene>
    <name evidence="2" type="ORF">Mgra_00005726</name>
</gene>
<feature type="compositionally biased region" description="Polar residues" evidence="1">
    <location>
        <begin position="203"/>
        <end position="217"/>
    </location>
</feature>
<feature type="region of interest" description="Disordered" evidence="1">
    <location>
        <begin position="1014"/>
        <end position="1100"/>
    </location>
</feature>
<feature type="compositionally biased region" description="Pro residues" evidence="1">
    <location>
        <begin position="58"/>
        <end position="67"/>
    </location>
</feature>
<feature type="compositionally biased region" description="Low complexity" evidence="1">
    <location>
        <begin position="1028"/>
        <end position="1046"/>
    </location>
</feature>
<feature type="region of interest" description="Disordered" evidence="1">
    <location>
        <begin position="1"/>
        <end position="70"/>
    </location>
</feature>
<feature type="region of interest" description="Disordered" evidence="1">
    <location>
        <begin position="827"/>
        <end position="902"/>
    </location>
</feature>
<comment type="caution">
    <text evidence="2">The sequence shown here is derived from an EMBL/GenBank/DDBJ whole genome shotgun (WGS) entry which is preliminary data.</text>
</comment>
<feature type="region of interest" description="Disordered" evidence="1">
    <location>
        <begin position="114"/>
        <end position="428"/>
    </location>
</feature>
<feature type="compositionally biased region" description="Polar residues" evidence="1">
    <location>
        <begin position="1157"/>
        <end position="1167"/>
    </location>
</feature>
<dbReference type="OrthoDB" id="5919374at2759"/>
<dbReference type="AlphaFoldDB" id="A0A8S9ZNQ9"/>
<feature type="compositionally biased region" description="Polar residues" evidence="1">
    <location>
        <begin position="260"/>
        <end position="276"/>
    </location>
</feature>
<feature type="compositionally biased region" description="Polar residues" evidence="1">
    <location>
        <begin position="1077"/>
        <end position="1092"/>
    </location>
</feature>
<dbReference type="EMBL" id="JABEBT010000050">
    <property type="protein sequence ID" value="KAF7634833.1"/>
    <property type="molecule type" value="Genomic_DNA"/>
</dbReference>
<feature type="compositionally biased region" description="Low complexity" evidence="1">
    <location>
        <begin position="38"/>
        <end position="57"/>
    </location>
</feature>
<dbReference type="Proteomes" id="UP000605970">
    <property type="component" value="Unassembled WGS sequence"/>
</dbReference>
<feature type="compositionally biased region" description="Polar residues" evidence="1">
    <location>
        <begin position="1014"/>
        <end position="1027"/>
    </location>
</feature>
<feature type="compositionally biased region" description="Low complexity" evidence="1">
    <location>
        <begin position="928"/>
        <end position="938"/>
    </location>
</feature>
<feature type="compositionally biased region" description="Polar residues" evidence="1">
    <location>
        <begin position="13"/>
        <end position="37"/>
    </location>
</feature>
<feature type="compositionally biased region" description="Low complexity" evidence="1">
    <location>
        <begin position="139"/>
        <end position="154"/>
    </location>
</feature>
<feature type="compositionally biased region" description="Low complexity" evidence="1">
    <location>
        <begin position="1052"/>
        <end position="1064"/>
    </location>
</feature>
<feature type="region of interest" description="Disordered" evidence="1">
    <location>
        <begin position="1115"/>
        <end position="1182"/>
    </location>
</feature>
<feature type="compositionally biased region" description="Polar residues" evidence="1">
    <location>
        <begin position="169"/>
        <end position="186"/>
    </location>
</feature>
<feature type="compositionally biased region" description="Low complexity" evidence="1">
    <location>
        <begin position="291"/>
        <end position="401"/>
    </location>
</feature>
<feature type="compositionally biased region" description="Basic and acidic residues" evidence="1">
    <location>
        <begin position="277"/>
        <end position="290"/>
    </location>
</feature>
<keyword evidence="3" id="KW-1185">Reference proteome</keyword>
<feature type="compositionally biased region" description="Low complexity" evidence="1">
    <location>
        <begin position="193"/>
        <end position="202"/>
    </location>
</feature>
<accession>A0A8S9ZNQ9</accession>
<feature type="compositionally biased region" description="Basic and acidic residues" evidence="1">
    <location>
        <begin position="1115"/>
        <end position="1125"/>
    </location>
</feature>
<sequence length="1182" mass="138516">MPIFYRENVVGPENTQRLPSQQQQFTSKTSNAFPGTQSSNNSFKGNGSSTTTNTDFPPNFPHFPPPKGVIDDKQLERMAEQLMKGQQPTFEGQQISPGWTRHSQQSYTIETVVENKPENKPIYVGKHYEYNTSPKSVGVPSQKQQTSTQSQPVKHYTPPTQQTEKHYTLPTQQTEKHCQQQYTQPKQQEHQFTKTIQQKQQTRLPTQEQKQYQQPGTTEKHYITDVFSEERETKNNLTKYREREEQESKEKHSVVDYSKFPSQKQQQYSKTITEYRQQNDYEEGKKDDLKQTQNREQWQQSSQQWNQIHQQPYQPQQQWGHSQKWQERQQQPLEWQYQTQQQWQQNQSSEQQPKQLPQQWQQSQISTQQQQPQQRQFHQQQHFSPQQVNYQQAQEQTQIAKQENEKTNQVQPSQQHFLSKTNYPQNETGKQKIEKDLGEDFDEPPPDLQLAQADPENHHLKQRQLQQTRNYDEPLYISAGDEQHPYYNQYYSPNSTIYWDSVYNDEWALRGANPPSFTTGPSWGDHLAYAQRMNLEKRRAESEKQRKAPHKILSPVPGSAEYGYLFGGMDFVDHKNFDQSADVGEPFNEMEERHSRRDLHWGPPRRRGDFFGLDYRTMLPEEEQHRSHSAEDTNFYQGYQALPPRKNFRLCGHFTADHNAPLNIAEAQGLDEFDSQYWVGDTLSNQKVRPEYPLTEEEKRTFALLYGPGGFKPDHRTVIPEPKPEEPVQFSVTIGPKKDKKQQQEGYVNPMKVEGESWMLGQREEYEGQYGKLLHSTAEQNLPFHRPKHFPARVPNWAVERMNQMGRGARSLDRSLFLPSWAKIPQPQPPFWVKRDGNKVSGVWGNTKKQQSIEQNNQNQKQFIQQKEKEENTEESSSQQKQQNITQTQTIQSPQQQSQSELVKLYSPQPKTQLVVQPIVKKEEQTQNEENQQKSKQQVFTQSQHSPQQTHVSITQKHQVNLYKLTAAVIILSKQPQQQQQQFLHQSFTSSPIKESQIQSPNYQLIVTPTKTHQTNIRPSKQPLTSKQEQNQQLQQQQQYYQFFEGNEQKQQRSFPQQQQFKQFTNPGGQYYGRNIPPSQQRVEQKMQQNQPQEGQLEEESGLENLAKMKLGKFPMRESLEKQQSDDNNQAQHFIKGVKKEFPPIGGQTKEEWRFSGQPQSGHQLIQSSTTTTTTSSISGEN</sequence>
<feature type="compositionally biased region" description="Polar residues" evidence="1">
    <location>
        <begin position="939"/>
        <end position="953"/>
    </location>
</feature>
<feature type="compositionally biased region" description="Basic and acidic residues" evidence="1">
    <location>
        <begin position="218"/>
        <end position="254"/>
    </location>
</feature>
<feature type="compositionally biased region" description="Low complexity" evidence="1">
    <location>
        <begin position="853"/>
        <end position="865"/>
    </location>
</feature>
<reference evidence="2" key="1">
    <citation type="journal article" date="2020" name="Ecol. Evol.">
        <title>Genome structure and content of the rice root-knot nematode (Meloidogyne graminicola).</title>
        <authorList>
            <person name="Phan N.T."/>
            <person name="Danchin E.G.J."/>
            <person name="Klopp C."/>
            <person name="Perfus-Barbeoch L."/>
            <person name="Kozlowski D.K."/>
            <person name="Koutsovoulos G.D."/>
            <person name="Lopez-Roques C."/>
            <person name="Bouchez O."/>
            <person name="Zahm M."/>
            <person name="Besnard G."/>
            <person name="Bellafiore S."/>
        </authorList>
    </citation>
    <scope>NUCLEOTIDE SEQUENCE</scope>
    <source>
        <strain evidence="2">VN-18</strain>
    </source>
</reference>
<feature type="compositionally biased region" description="Low complexity" evidence="1">
    <location>
        <begin position="875"/>
        <end position="900"/>
    </location>
</feature>
<name>A0A8S9ZNQ9_9BILA</name>
<evidence type="ECO:0000313" key="2">
    <source>
        <dbReference type="EMBL" id="KAF7634833.1"/>
    </source>
</evidence>
<feature type="compositionally biased region" description="Polar residues" evidence="1">
    <location>
        <begin position="407"/>
        <end position="428"/>
    </location>
</feature>